<evidence type="ECO:0000313" key="2">
    <source>
        <dbReference type="EMBL" id="MUG25301.1"/>
    </source>
</evidence>
<sequence>MAGSKEGIPAKSPIRPCSYSRGQDHTLELVKGTSRRRLCIMELNRRELLMQWAEFNERKWGCRARLAEFEAPNSPARGEGLFFYNAKGKLYLPPLNPYHPFVFHSTPTDKPFKIDRQWREVAEAVAADMLKSPSNASFVFPPDITDIRPFLWSGFIADIKYTYVMELPFSLDRASADVRAKVRKAGAAGYRAARTEDMAEVHQCLAGTEARQGFTHRLGLEDLRLARSLLGPEAFRAYVCYAPSGEPVSASITICLDDQKAFGWIAASKTEHLNQGVVQLLQSFELGDLSDNGLKTFDFAGANIPSVASSKANWGGAITPYYLVRPPGYKEILRAGRNWLSFVRGRSRGRG</sequence>
<gene>
    <name evidence="2" type="ORF">GNQ08_23315</name>
</gene>
<dbReference type="EMBL" id="WNZZ01000023">
    <property type="protein sequence ID" value="MUG25301.1"/>
    <property type="molecule type" value="Genomic_DNA"/>
</dbReference>
<dbReference type="Proteomes" id="UP000442469">
    <property type="component" value="Unassembled WGS sequence"/>
</dbReference>
<dbReference type="AlphaFoldDB" id="A0A6N8F3Q8"/>
<comment type="caution">
    <text evidence="2">The sequence shown here is derived from an EMBL/GenBank/DDBJ whole genome shotgun (WGS) entry which is preliminary data.</text>
</comment>
<accession>A0A6N8F3Q8</accession>
<organism evidence="2 3">
    <name type="scientific">Paenibacillus macerans</name>
    <name type="common">Bacillus macerans</name>
    <dbReference type="NCBI Taxonomy" id="44252"/>
    <lineage>
        <taxon>Bacteria</taxon>
        <taxon>Bacillati</taxon>
        <taxon>Bacillota</taxon>
        <taxon>Bacilli</taxon>
        <taxon>Bacillales</taxon>
        <taxon>Paenibacillaceae</taxon>
        <taxon>Paenibacillus</taxon>
    </lineage>
</organism>
<dbReference type="Pfam" id="PF13480">
    <property type="entry name" value="Acetyltransf_6"/>
    <property type="match status" value="1"/>
</dbReference>
<dbReference type="Gene3D" id="3.40.630.30">
    <property type="match status" value="1"/>
</dbReference>
<proteinExistence type="predicted"/>
<keyword evidence="2" id="KW-0808">Transferase</keyword>
<dbReference type="GO" id="GO:0016740">
    <property type="term" value="F:transferase activity"/>
    <property type="evidence" value="ECO:0007669"/>
    <property type="project" value="UniProtKB-KW"/>
</dbReference>
<dbReference type="InterPro" id="IPR016181">
    <property type="entry name" value="Acyl_CoA_acyltransferase"/>
</dbReference>
<evidence type="ECO:0000313" key="3">
    <source>
        <dbReference type="Proteomes" id="UP000442469"/>
    </source>
</evidence>
<dbReference type="SUPFAM" id="SSF55729">
    <property type="entry name" value="Acyl-CoA N-acyltransferases (Nat)"/>
    <property type="match status" value="1"/>
</dbReference>
<evidence type="ECO:0000259" key="1">
    <source>
        <dbReference type="Pfam" id="PF13480"/>
    </source>
</evidence>
<name>A0A6N8F3Q8_PAEMA</name>
<feature type="domain" description="BioF2-like acetyltransferase" evidence="1">
    <location>
        <begin position="175"/>
        <end position="302"/>
    </location>
</feature>
<reference evidence="2 3" key="1">
    <citation type="submission" date="2019-11" db="EMBL/GenBank/DDBJ databases">
        <title>Draft genome sequences of five Paenibacillus species of dairy origin.</title>
        <authorList>
            <person name="Olajide A.M."/>
            <person name="Chen S."/>
            <person name="Lapointe G."/>
        </authorList>
    </citation>
    <scope>NUCLEOTIDE SEQUENCE [LARGE SCALE GENOMIC DNA]</scope>
    <source>
        <strain evidence="2 3">3CT49</strain>
    </source>
</reference>
<dbReference type="InterPro" id="IPR038740">
    <property type="entry name" value="BioF2-like_GNAT_dom"/>
</dbReference>
<protein>
    <submittedName>
        <fullName evidence="2">GNAT family N-acetyltransferase</fullName>
    </submittedName>
</protein>